<organism evidence="6 7">
    <name type="scientific">Ralstonia pickettii</name>
    <name type="common">Burkholderia pickettii</name>
    <dbReference type="NCBI Taxonomy" id="329"/>
    <lineage>
        <taxon>Bacteria</taxon>
        <taxon>Pseudomonadati</taxon>
        <taxon>Pseudomonadota</taxon>
        <taxon>Betaproteobacteria</taxon>
        <taxon>Burkholderiales</taxon>
        <taxon>Burkholderiaceae</taxon>
        <taxon>Ralstonia</taxon>
    </lineage>
</organism>
<dbReference type="PANTHER" id="PTHR30036:SF6">
    <property type="entry name" value="L-ARABINOSE-BINDING PERIPLASMIC PROTEIN"/>
    <property type="match status" value="1"/>
</dbReference>
<dbReference type="OrthoDB" id="7833812at2"/>
<keyword evidence="3" id="KW-0574">Periplasm</keyword>
<dbReference type="InterPro" id="IPR001761">
    <property type="entry name" value="Peripla_BP/Lac1_sug-bd_dom"/>
</dbReference>
<dbReference type="AlphaFoldDB" id="A0A2N4TPI4"/>
<evidence type="ECO:0000256" key="3">
    <source>
        <dbReference type="PIRNR" id="PIRNR002816"/>
    </source>
</evidence>
<evidence type="ECO:0000313" key="7">
    <source>
        <dbReference type="Proteomes" id="UP000234456"/>
    </source>
</evidence>
<name>A0A2N4TPI4_RALPI</name>
<evidence type="ECO:0000256" key="4">
    <source>
        <dbReference type="PIRSR" id="PIRSR002816-1"/>
    </source>
</evidence>
<keyword evidence="3" id="KW-0732">Signal</keyword>
<dbReference type="CDD" id="cd01540">
    <property type="entry name" value="PBP1_arabinose_binding"/>
    <property type="match status" value="1"/>
</dbReference>
<evidence type="ECO:0000256" key="2">
    <source>
        <dbReference type="ARBA" id="ARBA00007639"/>
    </source>
</evidence>
<comment type="similarity">
    <text evidence="2 3">Belongs to the bacterial solute-binding protein 2 family.</text>
</comment>
<feature type="site" description="The binding site for the sugar molecule has not yet been established, but C-87 may be involved" evidence="4">
    <location>
        <position position="95"/>
    </location>
</feature>
<dbReference type="GO" id="GO:0042882">
    <property type="term" value="P:L-arabinose transmembrane transport"/>
    <property type="evidence" value="ECO:0007669"/>
    <property type="project" value="UniProtKB-UniRule"/>
</dbReference>
<evidence type="ECO:0000259" key="5">
    <source>
        <dbReference type="Pfam" id="PF00532"/>
    </source>
</evidence>
<sequence length="334" mass="35685">MQQQRRGTFKAIAAATLFAMAGGLSVFAHAADDVKIGFLVKQPEEPWFQDEWKFADQAAKEKGFKLVKIGVPSGGEVLTAIDNLGAQHAQGFVICVPDVKLGPAVVAKAKQNNLKLMTVDDRLVDGAGKPIEAVPHMGISATKIGEQVGDAIAQEMKKRGWNLSEVGAIRIAYDQLPTAKERTDGAVAALTKAGFPAANVLTSPQAKTDTEAAFNAANITLTKNPKFKHWIAFGLNDEAVLGAVRAAEGHGVKPADIIGVGIGGSQSALNEFAKPEKTGFFGTVLISPKRHGYETSVNMYEWIKNNKAPDPLILTSGRLMTRDNEKAVRQEMGL</sequence>
<dbReference type="InterPro" id="IPR028082">
    <property type="entry name" value="Peripla_BP_I"/>
</dbReference>
<proteinExistence type="inferred from homology"/>
<dbReference type="RefSeq" id="WP_024972145.1">
    <property type="nucleotide sequence ID" value="NZ_JFZH01000004.1"/>
</dbReference>
<dbReference type="InterPro" id="IPR050555">
    <property type="entry name" value="Bact_Solute-Bind_Prot2"/>
</dbReference>
<feature type="signal peptide" evidence="3">
    <location>
        <begin position="1"/>
        <end position="30"/>
    </location>
</feature>
<dbReference type="Proteomes" id="UP000234456">
    <property type="component" value="Unassembled WGS sequence"/>
</dbReference>
<accession>A0A2N4TPI4</accession>
<evidence type="ECO:0000313" key="6">
    <source>
        <dbReference type="EMBL" id="PLC41620.1"/>
    </source>
</evidence>
<comment type="caution">
    <text evidence="6">The sequence shown here is derived from an EMBL/GenBank/DDBJ whole genome shotgun (WGS) entry which is preliminary data.</text>
</comment>
<keyword evidence="3" id="KW-0762">Sugar transport</keyword>
<dbReference type="GO" id="GO:0030246">
    <property type="term" value="F:carbohydrate binding"/>
    <property type="evidence" value="ECO:0007669"/>
    <property type="project" value="TreeGrafter"/>
</dbReference>
<reference evidence="6 7" key="1">
    <citation type="submission" date="2017-12" db="EMBL/GenBank/DDBJ databases">
        <title>Draft genome sequence of Ralstonia pickettii 52.</title>
        <authorList>
            <person name="Zheng B."/>
        </authorList>
    </citation>
    <scope>NUCLEOTIDE SEQUENCE [LARGE SCALE GENOMIC DNA]</scope>
    <source>
        <strain evidence="6 7">52</strain>
    </source>
</reference>
<keyword evidence="3" id="KW-0813">Transport</keyword>
<dbReference type="InterPro" id="IPR026266">
    <property type="entry name" value="AraF"/>
</dbReference>
<comment type="subcellular location">
    <subcellularLocation>
        <location evidence="1 3">Periplasm</location>
    </subcellularLocation>
</comment>
<dbReference type="SUPFAM" id="SSF53822">
    <property type="entry name" value="Periplasmic binding protein-like I"/>
    <property type="match status" value="1"/>
</dbReference>
<dbReference type="EMBL" id="PKQE01000004">
    <property type="protein sequence ID" value="PLC41620.1"/>
    <property type="molecule type" value="Genomic_DNA"/>
</dbReference>
<evidence type="ECO:0000256" key="1">
    <source>
        <dbReference type="ARBA" id="ARBA00004418"/>
    </source>
</evidence>
<feature type="domain" description="Periplasmic binding protein/LacI sugar binding" evidence="5">
    <location>
        <begin position="35"/>
        <end position="312"/>
    </location>
</feature>
<dbReference type="PANTHER" id="PTHR30036">
    <property type="entry name" value="D-XYLOSE-BINDING PERIPLASMIC PROTEIN"/>
    <property type="match status" value="1"/>
</dbReference>
<dbReference type="PIRSF" id="PIRSF002816">
    <property type="entry name" value="AraF"/>
    <property type="match status" value="1"/>
</dbReference>
<dbReference type="Gene3D" id="3.40.50.2300">
    <property type="match status" value="2"/>
</dbReference>
<protein>
    <recommendedName>
        <fullName evidence="3">L-arabinose-binding periplasmic protein</fullName>
        <shortName evidence="3">ABP</shortName>
    </recommendedName>
</protein>
<dbReference type="Pfam" id="PF00532">
    <property type="entry name" value="Peripla_BP_1"/>
    <property type="match status" value="1"/>
</dbReference>
<gene>
    <name evidence="6" type="ORF">C0Q88_18775</name>
</gene>
<dbReference type="GO" id="GO:0030288">
    <property type="term" value="C:outer membrane-bounded periplasmic space"/>
    <property type="evidence" value="ECO:0007669"/>
    <property type="project" value="TreeGrafter"/>
</dbReference>
<feature type="chain" id="PRO_5014495395" description="L-arabinose-binding periplasmic protein" evidence="3">
    <location>
        <begin position="31"/>
        <end position="334"/>
    </location>
</feature>